<dbReference type="Proteomes" id="UP000470876">
    <property type="component" value="Unassembled WGS sequence"/>
</dbReference>
<accession>A0A6P1CZD6</accession>
<dbReference type="InterPro" id="IPR037401">
    <property type="entry name" value="SnoaL-like"/>
</dbReference>
<dbReference type="InterPro" id="IPR032710">
    <property type="entry name" value="NTF2-like_dom_sf"/>
</dbReference>
<evidence type="ECO:0000313" key="5">
    <source>
        <dbReference type="Proteomes" id="UP000470876"/>
    </source>
</evidence>
<dbReference type="Pfam" id="PF13577">
    <property type="entry name" value="SnoaL_4"/>
    <property type="match status" value="1"/>
</dbReference>
<protein>
    <submittedName>
        <fullName evidence="2">Nuclear transport factor 2 family protein</fullName>
    </submittedName>
</protein>
<proteinExistence type="predicted"/>
<dbReference type="EMBL" id="JAAGUX010000006">
    <property type="protein sequence ID" value="NEW55075.1"/>
    <property type="molecule type" value="Genomic_DNA"/>
</dbReference>
<evidence type="ECO:0000259" key="1">
    <source>
        <dbReference type="Pfam" id="PF13577"/>
    </source>
</evidence>
<name>A0A6P1CZD6_9NOCA</name>
<organism evidence="2 4">
    <name type="scientific">Nocardia cyriacigeorgica</name>
    <dbReference type="NCBI Taxonomy" id="135487"/>
    <lineage>
        <taxon>Bacteria</taxon>
        <taxon>Bacillati</taxon>
        <taxon>Actinomycetota</taxon>
        <taxon>Actinomycetes</taxon>
        <taxon>Mycobacteriales</taxon>
        <taxon>Nocardiaceae</taxon>
        <taxon>Nocardia</taxon>
    </lineage>
</organism>
<dbReference type="AlphaFoldDB" id="A0A6P1CZD6"/>
<reference evidence="4 5" key="1">
    <citation type="submission" date="2020-01" db="EMBL/GenBank/DDBJ databases">
        <title>Genetics and antimicrobial susceptibilities of Nocardia species isolated from the soil; a comparison with species isolated from humans.</title>
        <authorList>
            <person name="Carrasco G."/>
            <person name="Monzon S."/>
            <person name="Sansegundo M."/>
            <person name="Garcia E."/>
            <person name="Garrido N."/>
            <person name="Medina M.J."/>
            <person name="Villalon P."/>
            <person name="Ramirez-Arocha A.C."/>
            <person name="Jimenez P."/>
            <person name="Cuesta I."/>
            <person name="Valdezate S."/>
        </authorList>
    </citation>
    <scope>NUCLEOTIDE SEQUENCE [LARGE SCALE GENOMIC DNA]</scope>
    <source>
        <strain evidence="2 4">CNM20110639</strain>
        <strain evidence="3 5">CNM20110649</strain>
    </source>
</reference>
<evidence type="ECO:0000313" key="4">
    <source>
        <dbReference type="Proteomes" id="UP000468928"/>
    </source>
</evidence>
<dbReference type="SUPFAM" id="SSF54427">
    <property type="entry name" value="NTF2-like"/>
    <property type="match status" value="1"/>
</dbReference>
<sequence>MSTTYDDEREIHRNIIRFARAMDNRAWNEITEIMTENATADLGTGHLASPAETIALMRSFLDDCGPTQHLIANVMIDIDIDTAHSSAYVADLHLGTGEREGQSFRTLGEYHDEWTRTADGWRMSHRTKRNNGHLGTFAVLGPGPAG</sequence>
<gene>
    <name evidence="2" type="ORF">GV789_02000</name>
    <name evidence="3" type="ORF">GV794_05270</name>
</gene>
<feature type="domain" description="SnoaL-like" evidence="1">
    <location>
        <begin position="6"/>
        <end position="127"/>
    </location>
</feature>
<dbReference type="Proteomes" id="UP000468928">
    <property type="component" value="Unassembled WGS sequence"/>
</dbReference>
<dbReference type="RefSeq" id="WP_163828270.1">
    <property type="nucleotide sequence ID" value="NZ_JAAGUX010000006.1"/>
</dbReference>
<comment type="caution">
    <text evidence="2">The sequence shown here is derived from an EMBL/GenBank/DDBJ whole genome shotgun (WGS) entry which is preliminary data.</text>
</comment>
<evidence type="ECO:0000313" key="2">
    <source>
        <dbReference type="EMBL" id="NEW43238.1"/>
    </source>
</evidence>
<dbReference type="EMBL" id="JAAGUZ010000004">
    <property type="protein sequence ID" value="NEW43238.1"/>
    <property type="molecule type" value="Genomic_DNA"/>
</dbReference>
<dbReference type="Gene3D" id="3.10.450.50">
    <property type="match status" value="1"/>
</dbReference>
<evidence type="ECO:0000313" key="3">
    <source>
        <dbReference type="EMBL" id="NEW55075.1"/>
    </source>
</evidence>
<keyword evidence="5" id="KW-1185">Reference proteome</keyword>